<dbReference type="OrthoDB" id="7178350at2"/>
<name>A0A0B3Z3V8_9ALTE</name>
<keyword evidence="2" id="KW-0547">Nucleotide-binding</keyword>
<organism evidence="3 4">
    <name type="scientific">Alteromonas marina</name>
    <dbReference type="NCBI Taxonomy" id="203795"/>
    <lineage>
        <taxon>Bacteria</taxon>
        <taxon>Pseudomonadati</taxon>
        <taxon>Pseudomonadota</taxon>
        <taxon>Gammaproteobacteria</taxon>
        <taxon>Alteromonadales</taxon>
        <taxon>Alteromonadaceae</taxon>
        <taxon>Alteromonas/Salinimonas group</taxon>
        <taxon>Alteromonas</taxon>
    </lineage>
</organism>
<dbReference type="AlphaFoldDB" id="A0A0B3Z3V8"/>
<dbReference type="GO" id="GO:0004497">
    <property type="term" value="F:monooxygenase activity"/>
    <property type="evidence" value="ECO:0007669"/>
    <property type="project" value="InterPro"/>
</dbReference>
<dbReference type="RefSeq" id="WP_039220402.1">
    <property type="nucleotide sequence ID" value="NZ_JWLW01000017.1"/>
</dbReference>
<dbReference type="GO" id="GO:0000166">
    <property type="term" value="F:nucleotide binding"/>
    <property type="evidence" value="ECO:0007669"/>
    <property type="project" value="UniProtKB-KW"/>
</dbReference>
<dbReference type="Gene3D" id="3.50.50.60">
    <property type="entry name" value="FAD/NAD(P)-binding domain"/>
    <property type="match status" value="1"/>
</dbReference>
<reference evidence="3 4" key="1">
    <citation type="submission" date="2014-12" db="EMBL/GenBank/DDBJ databases">
        <title>Genome sequencing of Alteromonas marina AD001.</title>
        <authorList>
            <person name="Adrian T.G.S."/>
            <person name="Chan K.G."/>
        </authorList>
    </citation>
    <scope>NUCLEOTIDE SEQUENCE [LARGE SCALE GENOMIC DNA]</scope>
    <source>
        <strain evidence="3 4">AD001</strain>
    </source>
</reference>
<dbReference type="PANTHER" id="PTHR43747:SF4">
    <property type="entry name" value="FLAVIN-DEPENDENT TRYPTOPHAN HALOGENASE"/>
    <property type="match status" value="1"/>
</dbReference>
<gene>
    <name evidence="3" type="ORF">RJ41_10720</name>
</gene>
<comment type="caution">
    <text evidence="3">The sequence shown here is derived from an EMBL/GenBank/DDBJ whole genome shotgun (WGS) entry which is preliminary data.</text>
</comment>
<dbReference type="InterPro" id="IPR036188">
    <property type="entry name" value="FAD/NAD-bd_sf"/>
</dbReference>
<protein>
    <submittedName>
        <fullName evidence="3">Tryptophan halogenase</fullName>
    </submittedName>
</protein>
<accession>A0A0B3Z3V8</accession>
<feature type="active site" evidence="1">
    <location>
        <position position="78"/>
    </location>
</feature>
<feature type="binding site" evidence="2">
    <location>
        <position position="78"/>
    </location>
    <ligand>
        <name>7-chloro-L-tryptophan</name>
        <dbReference type="ChEBI" id="CHEBI:58713"/>
    </ligand>
</feature>
<feature type="binding site" evidence="2">
    <location>
        <begin position="12"/>
        <end position="15"/>
    </location>
    <ligand>
        <name>FAD</name>
        <dbReference type="ChEBI" id="CHEBI:57692"/>
    </ligand>
</feature>
<keyword evidence="4" id="KW-1185">Reference proteome</keyword>
<evidence type="ECO:0000313" key="3">
    <source>
        <dbReference type="EMBL" id="KHT52433.1"/>
    </source>
</evidence>
<keyword evidence="2" id="KW-0285">Flavoprotein</keyword>
<dbReference type="InterPro" id="IPR033856">
    <property type="entry name" value="Trp_halogen"/>
</dbReference>
<dbReference type="Pfam" id="PF04820">
    <property type="entry name" value="Trp_halogenase"/>
    <property type="match status" value="1"/>
</dbReference>
<dbReference type="InterPro" id="IPR050816">
    <property type="entry name" value="Flavin-dep_Halogenase_NPB"/>
</dbReference>
<sequence>MNRPMNIVIAGGGTAGWMAANYFVNKWPSDKVNVTLVESPDIGIIGVGEGSTPTLKRFFEELKIKERDWMPKCNATYKVSIRFNDWSPGSGVKQYRHPFISQTDTFTQRAFEVNCRTRRLGLDSHVNPEDFLLNGVLAKQNKAPLTPENFPFRMEYGYHFDSALLGNYLRDVAVERSVTHVSAVISDVALHASGDISHLVTDRGNIEGDFFVDCTGFSSTLLQQALGVKFNSYSDNLFNDSAVVLPTHAQENIQVETQSTALSNGWCWSIPLQNRTGNGYVYSASHLAKDKAEEELRRHLGLENSDVEARHLKMKVGQVEQHWHKNCLALGLSQGFIEPLEATALHLVQICIEYFSDMFEKGAFSSVERVSYNAFAKARFDRVRDYIVAHYKLNTRNDSDYWRDNRNNLVLSDSLKSIISTWFNREDLGNEIKRQNIGMHWDSVSWHCLFAGYGAFPALAQNQPGRGDLYIEQNIERFNQGCALNFEHHNAVLLAQQHGE</sequence>
<dbReference type="PANTHER" id="PTHR43747">
    <property type="entry name" value="FAD-BINDING PROTEIN"/>
    <property type="match status" value="1"/>
</dbReference>
<dbReference type="SUPFAM" id="SSF51905">
    <property type="entry name" value="FAD/NAD(P)-binding domain"/>
    <property type="match status" value="1"/>
</dbReference>
<dbReference type="Proteomes" id="UP000031197">
    <property type="component" value="Unassembled WGS sequence"/>
</dbReference>
<proteinExistence type="predicted"/>
<evidence type="ECO:0000256" key="1">
    <source>
        <dbReference type="PIRSR" id="PIRSR011396-1"/>
    </source>
</evidence>
<keyword evidence="2" id="KW-0274">FAD</keyword>
<dbReference type="PIRSF" id="PIRSF011396">
    <property type="entry name" value="Trp_halogenase"/>
    <property type="match status" value="1"/>
</dbReference>
<evidence type="ECO:0000256" key="2">
    <source>
        <dbReference type="PIRSR" id="PIRSR011396-2"/>
    </source>
</evidence>
<feature type="binding site" evidence="2">
    <location>
        <position position="341"/>
    </location>
    <ligand>
        <name>L-tryptophan</name>
        <dbReference type="ChEBI" id="CHEBI:57912"/>
    </ligand>
</feature>
<feature type="binding site" evidence="2">
    <location>
        <position position="332"/>
    </location>
    <ligand>
        <name>FAD</name>
        <dbReference type="ChEBI" id="CHEBI:57692"/>
    </ligand>
</feature>
<dbReference type="InterPro" id="IPR006905">
    <property type="entry name" value="Flavin_halogenase"/>
</dbReference>
<evidence type="ECO:0000313" key="4">
    <source>
        <dbReference type="Proteomes" id="UP000031197"/>
    </source>
</evidence>
<dbReference type="EMBL" id="JWLW01000017">
    <property type="protein sequence ID" value="KHT52433.1"/>
    <property type="molecule type" value="Genomic_DNA"/>
</dbReference>